<keyword evidence="2" id="KW-1185">Reference proteome</keyword>
<accession>A0A7X5UDI5</accession>
<gene>
    <name evidence="1" type="ORF">HBF25_17925</name>
</gene>
<comment type="caution">
    <text evidence="1">The sequence shown here is derived from an EMBL/GenBank/DDBJ whole genome shotgun (WGS) entry which is preliminary data.</text>
</comment>
<dbReference type="AlphaFoldDB" id="A0A7X5UDI5"/>
<evidence type="ECO:0000313" key="1">
    <source>
        <dbReference type="EMBL" id="NII08267.1"/>
    </source>
</evidence>
<dbReference type="EMBL" id="JAARLZ010000011">
    <property type="protein sequence ID" value="NII08267.1"/>
    <property type="molecule type" value="Genomic_DNA"/>
</dbReference>
<dbReference type="Proteomes" id="UP000490980">
    <property type="component" value="Unassembled WGS sequence"/>
</dbReference>
<name>A0A7X5UDI5_9GAMM</name>
<dbReference type="NCBIfam" id="NF033831">
    <property type="entry name" value="sce7725_fam"/>
    <property type="match status" value="1"/>
</dbReference>
<dbReference type="RefSeq" id="WP_166950842.1">
    <property type="nucleotide sequence ID" value="NZ_JAARLZ010000011.1"/>
</dbReference>
<reference evidence="1 2" key="1">
    <citation type="submission" date="2020-03" db="EMBL/GenBank/DDBJ databases">
        <authorList>
            <person name="Lai Q."/>
        </authorList>
    </citation>
    <scope>NUCLEOTIDE SEQUENCE [LARGE SCALE GENOMIC DNA]</scope>
    <source>
        <strain evidence="1 2">CCUG 25036</strain>
    </source>
</reference>
<dbReference type="InterPro" id="IPR047727">
    <property type="entry name" value="Sce7725-like"/>
</dbReference>
<proteinExistence type="predicted"/>
<protein>
    <submittedName>
        <fullName evidence="1">Sce7725 family protein</fullName>
    </submittedName>
</protein>
<evidence type="ECO:0000313" key="2">
    <source>
        <dbReference type="Proteomes" id="UP000490980"/>
    </source>
</evidence>
<sequence length="317" mass="35797">MYLPYLYGRQYELLAVRMMLEDERDRGGLLPLIEPLMARSSDLLRCIALCADADQSLAVVVNPDKHQLKTEQAQAEWWEEVGPIIDSTPSIVPTLVCRWDDPRPSIAAFLQQFPGRSVAVVYPGRRLTGVDMQWLSRQQQIQWHVVAVDKVPQARWQQLPREKVVALHDCFVKLDRNADYSGTEFFTGHHHGVPEQIAGVADYLCVGSQFKDGGATPHAVAIHATYVEPEDRDVWVEHFVSTDITKDKGDVASKFVDAARKLNRAVRARPNEFGDNAALREFARLARASAFPGLPTNKKLQMVHHMCLMMDVLEGRM</sequence>
<organism evidence="1 2">
    <name type="scientific">Luteibacter anthropi</name>
    <dbReference type="NCBI Taxonomy" id="564369"/>
    <lineage>
        <taxon>Bacteria</taxon>
        <taxon>Pseudomonadati</taxon>
        <taxon>Pseudomonadota</taxon>
        <taxon>Gammaproteobacteria</taxon>
        <taxon>Lysobacterales</taxon>
        <taxon>Rhodanobacteraceae</taxon>
        <taxon>Luteibacter</taxon>
    </lineage>
</organism>